<dbReference type="EMBL" id="LT670844">
    <property type="protein sequence ID" value="SHJ23024.1"/>
    <property type="molecule type" value="Genomic_DNA"/>
</dbReference>
<evidence type="ECO:0000256" key="1">
    <source>
        <dbReference type="ARBA" id="ARBA00022801"/>
    </source>
</evidence>
<accession>A0A1M6HLF6</accession>
<feature type="domain" description="AB hydrolase-1" evidence="2">
    <location>
        <begin position="37"/>
        <end position="312"/>
    </location>
</feature>
<dbReference type="AlphaFoldDB" id="A0A1M6HLF6"/>
<evidence type="ECO:0000313" key="4">
    <source>
        <dbReference type="Proteomes" id="UP000189935"/>
    </source>
</evidence>
<dbReference type="GO" id="GO:0016787">
    <property type="term" value="F:hydrolase activity"/>
    <property type="evidence" value="ECO:0007669"/>
    <property type="project" value="UniProtKB-KW"/>
</dbReference>
<dbReference type="InterPro" id="IPR029058">
    <property type="entry name" value="AB_hydrolase_fold"/>
</dbReference>
<sequence length="329" mass="35835">MDVATKSFKQGGNAMLTSRTISANDIEIFLLEQGEGPLVLLCHGWPELSYSWRHQIPAIAAAGFRVVAPDMRGFGRTSAPADILAYSLFDTVGDMVALVAALGEKRAAIVGHDWGAPVAWHAALFRPDVFSAVAGLSVPPPSRGRGRPLKTLRDGGITNFYWQYFQAPGVAEAELERDVGLTMRTLLGRGFSDAAASLFVEDGKGFLGNPCADRPRPDWLGEADLSYFTEAYQKSGFRGGLNWYRNLDRNWELTAPWQGAQIHQPSLFIAGSKDSVVTGLIGGKRIADMERVLPNLKRKLIIEGAGHWVQQERAAEVNAALIAFLRAAQ</sequence>
<dbReference type="InterPro" id="IPR000639">
    <property type="entry name" value="Epox_hydrolase-like"/>
</dbReference>
<dbReference type="Gene3D" id="3.40.50.1820">
    <property type="entry name" value="alpha/beta hydrolase"/>
    <property type="match status" value="1"/>
</dbReference>
<proteinExistence type="predicted"/>
<gene>
    <name evidence="3" type="ORF">SAMN05444159_0041</name>
</gene>
<dbReference type="Pfam" id="PF00561">
    <property type="entry name" value="Abhydrolase_1"/>
    <property type="match status" value="1"/>
</dbReference>
<dbReference type="PRINTS" id="PR00412">
    <property type="entry name" value="EPOXHYDRLASE"/>
</dbReference>
<evidence type="ECO:0000313" key="3">
    <source>
        <dbReference type="EMBL" id="SHJ23024.1"/>
    </source>
</evidence>
<organism evidence="3 4">
    <name type="scientific">Bradyrhizobium lablabi</name>
    <dbReference type="NCBI Taxonomy" id="722472"/>
    <lineage>
        <taxon>Bacteria</taxon>
        <taxon>Pseudomonadati</taxon>
        <taxon>Pseudomonadota</taxon>
        <taxon>Alphaproteobacteria</taxon>
        <taxon>Hyphomicrobiales</taxon>
        <taxon>Nitrobacteraceae</taxon>
        <taxon>Bradyrhizobium</taxon>
    </lineage>
</organism>
<keyword evidence="1" id="KW-0378">Hydrolase</keyword>
<protein>
    <submittedName>
        <fullName evidence="3">Pimeloyl-ACP methyl ester carboxylesterase</fullName>
    </submittedName>
</protein>
<evidence type="ECO:0000259" key="2">
    <source>
        <dbReference type="Pfam" id="PF00561"/>
    </source>
</evidence>
<dbReference type="SUPFAM" id="SSF53474">
    <property type="entry name" value="alpha/beta-Hydrolases"/>
    <property type="match status" value="1"/>
</dbReference>
<dbReference type="PANTHER" id="PTHR43329">
    <property type="entry name" value="EPOXIDE HYDROLASE"/>
    <property type="match status" value="1"/>
</dbReference>
<dbReference type="Proteomes" id="UP000189935">
    <property type="component" value="Chromosome I"/>
</dbReference>
<name>A0A1M6HLF6_9BRAD</name>
<dbReference type="InterPro" id="IPR000073">
    <property type="entry name" value="AB_hydrolase_1"/>
</dbReference>
<reference evidence="3 4" key="1">
    <citation type="submission" date="2016-11" db="EMBL/GenBank/DDBJ databases">
        <authorList>
            <person name="Jaros S."/>
            <person name="Januszkiewicz K."/>
            <person name="Wedrychowicz H."/>
        </authorList>
    </citation>
    <scope>NUCLEOTIDE SEQUENCE [LARGE SCALE GENOMIC DNA]</scope>
    <source>
        <strain evidence="3 4">GAS499</strain>
    </source>
</reference>